<feature type="region of interest" description="Disordered" evidence="1">
    <location>
        <begin position="69"/>
        <end position="138"/>
    </location>
</feature>
<evidence type="ECO:0000313" key="2">
    <source>
        <dbReference type="EMBL" id="KAF9480272.1"/>
    </source>
</evidence>
<comment type="caution">
    <text evidence="2">The sequence shown here is derived from an EMBL/GenBank/DDBJ whole genome shotgun (WGS) entry which is preliminary data.</text>
</comment>
<gene>
    <name evidence="2" type="ORF">BDN70DRAFT_877776</name>
</gene>
<evidence type="ECO:0000256" key="1">
    <source>
        <dbReference type="SAM" id="MobiDB-lite"/>
    </source>
</evidence>
<dbReference type="Proteomes" id="UP000807469">
    <property type="component" value="Unassembled WGS sequence"/>
</dbReference>
<feature type="compositionally biased region" description="Acidic residues" evidence="1">
    <location>
        <begin position="79"/>
        <end position="88"/>
    </location>
</feature>
<protein>
    <submittedName>
        <fullName evidence="2">Uncharacterized protein</fullName>
    </submittedName>
</protein>
<feature type="compositionally biased region" description="Basic and acidic residues" evidence="1">
    <location>
        <begin position="126"/>
        <end position="138"/>
    </location>
</feature>
<sequence length="138" mass="15237">MRRTAVHLLSSPNPAQLEMRILANHGGDRRFAFLRGRWGRAWKLAKAKARLEKEKPVLAATESKPAALGVLAGYGSDSDNSDGEEGKEESDSKELIPEVLPLPIPPPTTTSDEELAKEARRRRLKQWAEARKAAKDAT</sequence>
<keyword evidence="3" id="KW-1185">Reference proteome</keyword>
<proteinExistence type="predicted"/>
<name>A0A9P5Z355_9AGAR</name>
<dbReference type="AlphaFoldDB" id="A0A9P5Z355"/>
<dbReference type="OrthoDB" id="2552978at2759"/>
<organism evidence="2 3">
    <name type="scientific">Pholiota conissans</name>
    <dbReference type="NCBI Taxonomy" id="109636"/>
    <lineage>
        <taxon>Eukaryota</taxon>
        <taxon>Fungi</taxon>
        <taxon>Dikarya</taxon>
        <taxon>Basidiomycota</taxon>
        <taxon>Agaricomycotina</taxon>
        <taxon>Agaricomycetes</taxon>
        <taxon>Agaricomycetidae</taxon>
        <taxon>Agaricales</taxon>
        <taxon>Agaricineae</taxon>
        <taxon>Strophariaceae</taxon>
        <taxon>Pholiota</taxon>
    </lineage>
</organism>
<evidence type="ECO:0000313" key="3">
    <source>
        <dbReference type="Proteomes" id="UP000807469"/>
    </source>
</evidence>
<accession>A0A9P5Z355</accession>
<dbReference type="EMBL" id="MU155197">
    <property type="protein sequence ID" value="KAF9480272.1"/>
    <property type="molecule type" value="Genomic_DNA"/>
</dbReference>
<reference evidence="2" key="1">
    <citation type="submission" date="2020-11" db="EMBL/GenBank/DDBJ databases">
        <authorList>
            <consortium name="DOE Joint Genome Institute"/>
            <person name="Ahrendt S."/>
            <person name="Riley R."/>
            <person name="Andreopoulos W."/>
            <person name="Labutti K."/>
            <person name="Pangilinan J."/>
            <person name="Ruiz-Duenas F.J."/>
            <person name="Barrasa J.M."/>
            <person name="Sanchez-Garcia M."/>
            <person name="Camarero S."/>
            <person name="Miyauchi S."/>
            <person name="Serrano A."/>
            <person name="Linde D."/>
            <person name="Babiker R."/>
            <person name="Drula E."/>
            <person name="Ayuso-Fernandez I."/>
            <person name="Pacheco R."/>
            <person name="Padilla G."/>
            <person name="Ferreira P."/>
            <person name="Barriuso J."/>
            <person name="Kellner H."/>
            <person name="Castanera R."/>
            <person name="Alfaro M."/>
            <person name="Ramirez L."/>
            <person name="Pisabarro A.G."/>
            <person name="Kuo A."/>
            <person name="Tritt A."/>
            <person name="Lipzen A."/>
            <person name="He G."/>
            <person name="Yan M."/>
            <person name="Ng V."/>
            <person name="Cullen D."/>
            <person name="Martin F."/>
            <person name="Rosso M.-N."/>
            <person name="Henrissat B."/>
            <person name="Hibbett D."/>
            <person name="Martinez A.T."/>
            <person name="Grigoriev I.V."/>
        </authorList>
    </citation>
    <scope>NUCLEOTIDE SEQUENCE</scope>
    <source>
        <strain evidence="2">CIRM-BRFM 674</strain>
    </source>
</reference>